<dbReference type="PROSITE" id="PS50995">
    <property type="entry name" value="HTH_MARR_2"/>
    <property type="match status" value="1"/>
</dbReference>
<gene>
    <name evidence="2" type="ORF">AB8O55_01070</name>
</gene>
<protein>
    <submittedName>
        <fullName evidence="2">MarR family winged helix-turn-helix transcriptional regulator</fullName>
    </submittedName>
</protein>
<dbReference type="SMART" id="SM00347">
    <property type="entry name" value="HTH_MARR"/>
    <property type="match status" value="1"/>
</dbReference>
<comment type="caution">
    <text evidence="2">The sequence shown here is derived from an EMBL/GenBank/DDBJ whole genome shotgun (WGS) entry which is preliminary data.</text>
</comment>
<dbReference type="Pfam" id="PF01047">
    <property type="entry name" value="MarR"/>
    <property type="match status" value="1"/>
</dbReference>
<reference evidence="2 3" key="1">
    <citation type="submission" date="2024-08" db="EMBL/GenBank/DDBJ databases">
        <title>Genome mining of Saccharopolyspora cebuensis PGLac3 from Nigerian medicinal plant.</title>
        <authorList>
            <person name="Ezeobiora C.E."/>
            <person name="Igbokwe N.H."/>
            <person name="Amin D.H."/>
            <person name="Mendie U.E."/>
        </authorList>
    </citation>
    <scope>NUCLEOTIDE SEQUENCE [LARGE SCALE GENOMIC DNA]</scope>
    <source>
        <strain evidence="2 3">PGLac3</strain>
    </source>
</reference>
<sequence length="156" mass="17883">MTQDRYIDDLERELLLFSRHHLSLKQSRPGQHLERSAYLLLTRLETDGSMSLRELAEAFRLDISTINRQVATLLKNGLVERFADPQGGMARRLRPTGAGLDLLAADRERSREGVAMVVTDWPQERIAAFAELLTRFNIDIEALEGNPWPRDRDARD</sequence>
<dbReference type="PANTHER" id="PTHR39515:SF2">
    <property type="entry name" value="HTH-TYPE TRANSCRIPTIONAL REGULATOR RV0880"/>
    <property type="match status" value="1"/>
</dbReference>
<name>A0ABV4CA79_9PSEU</name>
<dbReference type="RefSeq" id="WP_345366233.1">
    <property type="nucleotide sequence ID" value="NZ_BAABII010000016.1"/>
</dbReference>
<keyword evidence="3" id="KW-1185">Reference proteome</keyword>
<organism evidence="2 3">
    <name type="scientific">Saccharopolyspora cebuensis</name>
    <dbReference type="NCBI Taxonomy" id="418759"/>
    <lineage>
        <taxon>Bacteria</taxon>
        <taxon>Bacillati</taxon>
        <taxon>Actinomycetota</taxon>
        <taxon>Actinomycetes</taxon>
        <taxon>Pseudonocardiales</taxon>
        <taxon>Pseudonocardiaceae</taxon>
        <taxon>Saccharopolyspora</taxon>
    </lineage>
</organism>
<dbReference type="InterPro" id="IPR036390">
    <property type="entry name" value="WH_DNA-bd_sf"/>
</dbReference>
<proteinExistence type="predicted"/>
<dbReference type="Gene3D" id="1.10.10.10">
    <property type="entry name" value="Winged helix-like DNA-binding domain superfamily/Winged helix DNA-binding domain"/>
    <property type="match status" value="1"/>
</dbReference>
<dbReference type="Proteomes" id="UP001564626">
    <property type="component" value="Unassembled WGS sequence"/>
</dbReference>
<dbReference type="InterPro" id="IPR052526">
    <property type="entry name" value="HTH-type_Bedaq_tolerance"/>
</dbReference>
<accession>A0ABV4CA79</accession>
<dbReference type="InterPro" id="IPR000835">
    <property type="entry name" value="HTH_MarR-typ"/>
</dbReference>
<feature type="domain" description="HTH marR-type" evidence="1">
    <location>
        <begin position="7"/>
        <end position="138"/>
    </location>
</feature>
<dbReference type="PANTHER" id="PTHR39515">
    <property type="entry name" value="CONSERVED PROTEIN"/>
    <property type="match status" value="1"/>
</dbReference>
<evidence type="ECO:0000313" key="3">
    <source>
        <dbReference type="Proteomes" id="UP001564626"/>
    </source>
</evidence>
<dbReference type="InterPro" id="IPR036388">
    <property type="entry name" value="WH-like_DNA-bd_sf"/>
</dbReference>
<evidence type="ECO:0000259" key="1">
    <source>
        <dbReference type="PROSITE" id="PS50995"/>
    </source>
</evidence>
<evidence type="ECO:0000313" key="2">
    <source>
        <dbReference type="EMBL" id="MEY8037978.1"/>
    </source>
</evidence>
<dbReference type="SUPFAM" id="SSF46785">
    <property type="entry name" value="Winged helix' DNA-binding domain"/>
    <property type="match status" value="1"/>
</dbReference>
<dbReference type="EMBL" id="JBGEHV010000001">
    <property type="protein sequence ID" value="MEY8037978.1"/>
    <property type="molecule type" value="Genomic_DNA"/>
</dbReference>